<feature type="domain" description="Fibronectin type-III" evidence="2">
    <location>
        <begin position="546"/>
        <end position="632"/>
    </location>
</feature>
<protein>
    <submittedName>
        <fullName evidence="3">Fibronectin type III domain-containing protein</fullName>
    </submittedName>
</protein>
<feature type="domain" description="Fibronectin type-III" evidence="2">
    <location>
        <begin position="865"/>
        <end position="952"/>
    </location>
</feature>
<dbReference type="InterPro" id="IPR011635">
    <property type="entry name" value="CARDB"/>
</dbReference>
<dbReference type="InterPro" id="IPR036116">
    <property type="entry name" value="FN3_sf"/>
</dbReference>
<dbReference type="PANTHER" id="PTHR46708">
    <property type="entry name" value="TENASCIN"/>
    <property type="match status" value="1"/>
</dbReference>
<dbReference type="InterPro" id="IPR050991">
    <property type="entry name" value="ECM_Regulatory_Proteins"/>
</dbReference>
<dbReference type="SMART" id="SM00060">
    <property type="entry name" value="FN3"/>
    <property type="match status" value="3"/>
</dbReference>
<dbReference type="Gene3D" id="2.60.40.10">
    <property type="entry name" value="Immunoglobulins"/>
    <property type="match status" value="4"/>
</dbReference>
<keyword evidence="1" id="KW-0677">Repeat</keyword>
<dbReference type="RefSeq" id="WP_305008987.1">
    <property type="nucleotide sequence ID" value="NZ_JAUQSY010000021.1"/>
</dbReference>
<accession>A0ABT9BH06</accession>
<comment type="caution">
    <text evidence="3">The sequence shown here is derived from an EMBL/GenBank/DDBJ whole genome shotgun (WGS) entry which is preliminary data.</text>
</comment>
<dbReference type="InterPro" id="IPR013783">
    <property type="entry name" value="Ig-like_fold"/>
</dbReference>
<gene>
    <name evidence="3" type="ORF">Q5H93_22605</name>
</gene>
<dbReference type="EMBL" id="JAUQSY010000021">
    <property type="protein sequence ID" value="MDO7877547.1"/>
    <property type="molecule type" value="Genomic_DNA"/>
</dbReference>
<dbReference type="NCBIfam" id="TIGR04183">
    <property type="entry name" value="Por_Secre_tail"/>
    <property type="match status" value="1"/>
</dbReference>
<evidence type="ECO:0000256" key="1">
    <source>
        <dbReference type="ARBA" id="ARBA00022737"/>
    </source>
</evidence>
<dbReference type="InterPro" id="IPR056600">
    <property type="entry name" value="GBD_T9SS_assoc"/>
</dbReference>
<dbReference type="PANTHER" id="PTHR46708:SF2">
    <property type="entry name" value="FIBRONECTIN TYPE-III DOMAIN-CONTAINING PROTEIN"/>
    <property type="match status" value="1"/>
</dbReference>
<dbReference type="InterPro" id="IPR003961">
    <property type="entry name" value="FN3_dom"/>
</dbReference>
<dbReference type="Proteomes" id="UP001176429">
    <property type="component" value="Unassembled WGS sequence"/>
</dbReference>
<organism evidence="3 4">
    <name type="scientific">Hymenobacter aranciens</name>
    <dbReference type="NCBI Taxonomy" id="3063996"/>
    <lineage>
        <taxon>Bacteria</taxon>
        <taxon>Pseudomonadati</taxon>
        <taxon>Bacteroidota</taxon>
        <taxon>Cytophagia</taxon>
        <taxon>Cytophagales</taxon>
        <taxon>Hymenobacteraceae</taxon>
        <taxon>Hymenobacter</taxon>
    </lineage>
</organism>
<evidence type="ECO:0000313" key="3">
    <source>
        <dbReference type="EMBL" id="MDO7877547.1"/>
    </source>
</evidence>
<dbReference type="Pfam" id="PF00041">
    <property type="entry name" value="fn3"/>
    <property type="match status" value="2"/>
</dbReference>
<sequence>MSISPLHDRTIGSAVTARRWLLGLGLGLLSTTALQAQSLNYTAAGAANVAGTYADLGTTGTVITTSGTDDALSAAQTLPFSFSYNGASFTDFSLSTNGFIKLGTTPLSAATLINAIGSANVADVNILAPLSNVDLQTSTAGTAEYRYATTGTAPNRVTTIQWKNVADKATGTIPAQFTSMQFQVKLYETSNRVEFVYGTWVANAATPTGQGFVVGLKGSSNAIADRLFAAKPSSATAWSTTTFSPGTTATLLAHFVRNTFLPDAGRTYRFNPASANDAGVTVIYTLGKVASAFNSPVTVQARVSNTGSNAQTNLPVTLTVSGATTYTNTQTVATLAAGTSTTVTFPAYAVTGTTGTNTVTVSVPADDATGNDSKTYSQLITANDQSYIDSSQPLNPTGVGVGAANGILLVRQHTNTAATVTSITPTFVTATGASTTYQVVIYDATGTGGTPGAALYTSPTQTRPASGPAVVAIPNIAVNGDFFIGTKELDANNIVIGYQLEVPLKPATYFFSDPTTPWTDVSLTTLQTRLALEVGLSPAATGACDAVTALTVGSITDNTASVSFTPGTGASGYTVTYTPAGGTATTVNATGSPVALTGLTAGVVYSVTVTANCTAGGTSAPATTSFTTTGGVGCPPVTAASVGTITGFSGVLTFTPAAGAVDYDVEITGGATPITGTVTGSPVNITGLAPGTNYTLTITTNCASGVSSVVTVTFTTSTVPAPANDNCAAAATLTPGAAGAACSPTAGTVSGASQSIGPIACAGFTADFAQDVWYQFTATFTEHTITTDGGFDGVLEVMTGNCTTPVNFACGDASIQNGEVLALTGLTVGTTYLVRYYPFFENQDATDGAFTICVTTPANATVCSPVTALSVGSITANSASVSFTPGAGNTSYTVTYTPAGGTAQTVTPAPSASPVALTGLNQSTTYTVSVTPVCSAGGSAPAVTTTFVTPLGTGTRAALAGGFVSVFPNPAHQSFTVAIPAVSGARTAQVAIINTLGQVVRTQAVSLSATATQTNIDATNLAAGIYTVRVKAGNETANVRLTIQ</sequence>
<evidence type="ECO:0000259" key="2">
    <source>
        <dbReference type="PROSITE" id="PS50853"/>
    </source>
</evidence>
<feature type="domain" description="Fibronectin type-III" evidence="2">
    <location>
        <begin position="636"/>
        <end position="721"/>
    </location>
</feature>
<dbReference type="CDD" id="cd00063">
    <property type="entry name" value="FN3"/>
    <property type="match status" value="2"/>
</dbReference>
<reference evidence="3" key="1">
    <citation type="submission" date="2023-07" db="EMBL/GenBank/DDBJ databases">
        <authorList>
            <person name="Kim M.K."/>
        </authorList>
    </citation>
    <scope>NUCLEOTIDE SEQUENCE</scope>
    <source>
        <strain evidence="3">ASUV-10-1</strain>
    </source>
</reference>
<dbReference type="InterPro" id="IPR026444">
    <property type="entry name" value="Secre_tail"/>
</dbReference>
<dbReference type="Pfam" id="PF18962">
    <property type="entry name" value="Por_Secre_tail"/>
    <property type="match status" value="1"/>
</dbReference>
<proteinExistence type="predicted"/>
<dbReference type="Pfam" id="PF23759">
    <property type="entry name" value="GBD_T9SS_assoc"/>
    <property type="match status" value="1"/>
</dbReference>
<dbReference type="Pfam" id="PF07705">
    <property type="entry name" value="CARDB"/>
    <property type="match status" value="1"/>
</dbReference>
<keyword evidence="4" id="KW-1185">Reference proteome</keyword>
<name>A0ABT9BH06_9BACT</name>
<dbReference type="SUPFAM" id="SSF49265">
    <property type="entry name" value="Fibronectin type III"/>
    <property type="match status" value="2"/>
</dbReference>
<evidence type="ECO:0000313" key="4">
    <source>
        <dbReference type="Proteomes" id="UP001176429"/>
    </source>
</evidence>
<dbReference type="PROSITE" id="PS50853">
    <property type="entry name" value="FN3"/>
    <property type="match status" value="3"/>
</dbReference>